<comment type="caution">
    <text evidence="2">The sequence shown here is derived from an EMBL/GenBank/DDBJ whole genome shotgun (WGS) entry which is preliminary data.</text>
</comment>
<keyword evidence="1" id="KW-0812">Transmembrane</keyword>
<keyword evidence="1" id="KW-1133">Transmembrane helix</keyword>
<keyword evidence="3" id="KW-1185">Reference proteome</keyword>
<accession>A0A3M6TG69</accession>
<feature type="transmembrane region" description="Helical" evidence="1">
    <location>
        <begin position="80"/>
        <end position="97"/>
    </location>
</feature>
<evidence type="ECO:0000313" key="3">
    <source>
        <dbReference type="Proteomes" id="UP000275408"/>
    </source>
</evidence>
<dbReference type="EMBL" id="RCHS01003653">
    <property type="protein sequence ID" value="RMX40392.1"/>
    <property type="molecule type" value="Genomic_DNA"/>
</dbReference>
<dbReference type="Proteomes" id="UP000275408">
    <property type="component" value="Unassembled WGS sequence"/>
</dbReference>
<feature type="transmembrane region" description="Helical" evidence="1">
    <location>
        <begin position="46"/>
        <end position="68"/>
    </location>
</feature>
<gene>
    <name evidence="2" type="ORF">pdam_00024026</name>
</gene>
<reference evidence="2 3" key="1">
    <citation type="journal article" date="2018" name="Sci. Rep.">
        <title>Comparative analysis of the Pocillopora damicornis genome highlights role of immune system in coral evolution.</title>
        <authorList>
            <person name="Cunning R."/>
            <person name="Bay R.A."/>
            <person name="Gillette P."/>
            <person name="Baker A.C."/>
            <person name="Traylor-Knowles N."/>
        </authorList>
    </citation>
    <scope>NUCLEOTIDE SEQUENCE [LARGE SCALE GENOMIC DNA]</scope>
    <source>
        <strain evidence="2">RSMAS</strain>
        <tissue evidence="2">Whole animal</tissue>
    </source>
</reference>
<evidence type="ECO:0000256" key="1">
    <source>
        <dbReference type="SAM" id="Phobius"/>
    </source>
</evidence>
<name>A0A3M6TG69_POCDA</name>
<keyword evidence="1" id="KW-0472">Membrane</keyword>
<feature type="non-terminal residue" evidence="2">
    <location>
        <position position="163"/>
    </location>
</feature>
<feature type="non-terminal residue" evidence="2">
    <location>
        <position position="1"/>
    </location>
</feature>
<proteinExistence type="predicted"/>
<organism evidence="2 3">
    <name type="scientific">Pocillopora damicornis</name>
    <name type="common">Cauliflower coral</name>
    <name type="synonym">Millepora damicornis</name>
    <dbReference type="NCBI Taxonomy" id="46731"/>
    <lineage>
        <taxon>Eukaryota</taxon>
        <taxon>Metazoa</taxon>
        <taxon>Cnidaria</taxon>
        <taxon>Anthozoa</taxon>
        <taxon>Hexacorallia</taxon>
        <taxon>Scleractinia</taxon>
        <taxon>Astrocoeniina</taxon>
        <taxon>Pocilloporidae</taxon>
        <taxon>Pocillopora</taxon>
    </lineage>
</organism>
<sequence>PPSALPDADKINVCSQDTRQYSSTQPHEPRRGRFRSRVMSLAMPTLLLMFVLDFAAIFFNGLLLLSCFRHEKKYRFFKKCWILLGLQVACQVVILVADAVEWWNGFRIQATESSCSVLIFSDVALARFESALWGRDLKRDTSFDGTVYLLILKFCLGTCLPLT</sequence>
<dbReference type="AlphaFoldDB" id="A0A3M6TG69"/>
<protein>
    <submittedName>
        <fullName evidence="2">Uncharacterized protein</fullName>
    </submittedName>
</protein>
<evidence type="ECO:0000313" key="2">
    <source>
        <dbReference type="EMBL" id="RMX40392.1"/>
    </source>
</evidence>